<dbReference type="AlphaFoldDB" id="A0AAV4QPL4"/>
<keyword evidence="3" id="KW-1185">Reference proteome</keyword>
<gene>
    <name evidence="2" type="ORF">CDAR_185491</name>
</gene>
<organism evidence="2 3">
    <name type="scientific">Caerostris darwini</name>
    <dbReference type="NCBI Taxonomy" id="1538125"/>
    <lineage>
        <taxon>Eukaryota</taxon>
        <taxon>Metazoa</taxon>
        <taxon>Ecdysozoa</taxon>
        <taxon>Arthropoda</taxon>
        <taxon>Chelicerata</taxon>
        <taxon>Arachnida</taxon>
        <taxon>Araneae</taxon>
        <taxon>Araneomorphae</taxon>
        <taxon>Entelegynae</taxon>
        <taxon>Araneoidea</taxon>
        <taxon>Araneidae</taxon>
        <taxon>Caerostris</taxon>
    </lineage>
</organism>
<protein>
    <submittedName>
        <fullName evidence="2">Uncharacterized protein</fullName>
    </submittedName>
</protein>
<feature type="compositionally biased region" description="Basic and acidic residues" evidence="1">
    <location>
        <begin position="46"/>
        <end position="69"/>
    </location>
</feature>
<proteinExistence type="predicted"/>
<dbReference type="EMBL" id="BPLQ01004813">
    <property type="protein sequence ID" value="GIY10876.1"/>
    <property type="molecule type" value="Genomic_DNA"/>
</dbReference>
<comment type="caution">
    <text evidence="2">The sequence shown here is derived from an EMBL/GenBank/DDBJ whole genome shotgun (WGS) entry which is preliminary data.</text>
</comment>
<evidence type="ECO:0000313" key="3">
    <source>
        <dbReference type="Proteomes" id="UP001054837"/>
    </source>
</evidence>
<accession>A0AAV4QPL4</accession>
<name>A0AAV4QPL4_9ARAC</name>
<reference evidence="2 3" key="1">
    <citation type="submission" date="2021-06" db="EMBL/GenBank/DDBJ databases">
        <title>Caerostris darwini draft genome.</title>
        <authorList>
            <person name="Kono N."/>
            <person name="Arakawa K."/>
        </authorList>
    </citation>
    <scope>NUCLEOTIDE SEQUENCE [LARGE SCALE GENOMIC DNA]</scope>
</reference>
<evidence type="ECO:0000313" key="2">
    <source>
        <dbReference type="EMBL" id="GIY10876.1"/>
    </source>
</evidence>
<dbReference type="Proteomes" id="UP001054837">
    <property type="component" value="Unassembled WGS sequence"/>
</dbReference>
<sequence length="81" mass="9594">MPCEQHHSKFVPFAPTALLRRCYATNENRVTDENENSENRFVLATHERKKEKDKHQKAAPEINEERELPKNAFFNLQQRGE</sequence>
<feature type="region of interest" description="Disordered" evidence="1">
    <location>
        <begin position="46"/>
        <end position="81"/>
    </location>
</feature>
<evidence type="ECO:0000256" key="1">
    <source>
        <dbReference type="SAM" id="MobiDB-lite"/>
    </source>
</evidence>